<evidence type="ECO:0000256" key="2">
    <source>
        <dbReference type="SAM" id="MobiDB-lite"/>
    </source>
</evidence>
<dbReference type="PANTHER" id="PTHR46268">
    <property type="entry name" value="STRESS RESPONSE PROTEIN NHAX"/>
    <property type="match status" value="1"/>
</dbReference>
<gene>
    <name evidence="4" type="ORF">ACFQMF_12690</name>
</gene>
<protein>
    <submittedName>
        <fullName evidence="4">Universal stress protein</fullName>
    </submittedName>
</protein>
<accession>A0ABD6AN43</accession>
<dbReference type="AlphaFoldDB" id="A0ABD6AN43"/>
<dbReference type="PANTHER" id="PTHR46268:SF6">
    <property type="entry name" value="UNIVERSAL STRESS PROTEIN UP12"/>
    <property type="match status" value="1"/>
</dbReference>
<dbReference type="SUPFAM" id="SSF52402">
    <property type="entry name" value="Adenine nucleotide alpha hydrolases-like"/>
    <property type="match status" value="1"/>
</dbReference>
<dbReference type="EMBL" id="JBHTBL010000011">
    <property type="protein sequence ID" value="MFC7325437.1"/>
    <property type="molecule type" value="Genomic_DNA"/>
</dbReference>
<proteinExistence type="inferred from homology"/>
<evidence type="ECO:0000313" key="4">
    <source>
        <dbReference type="EMBL" id="MFC7325437.1"/>
    </source>
</evidence>
<keyword evidence="5" id="KW-1185">Reference proteome</keyword>
<dbReference type="InterPro" id="IPR006016">
    <property type="entry name" value="UspA"/>
</dbReference>
<dbReference type="RefSeq" id="WP_256408170.1">
    <property type="nucleotide sequence ID" value="NZ_JANHDN010000002.1"/>
</dbReference>
<dbReference type="Proteomes" id="UP001596545">
    <property type="component" value="Unassembled WGS sequence"/>
</dbReference>
<dbReference type="InterPro" id="IPR014729">
    <property type="entry name" value="Rossmann-like_a/b/a_fold"/>
</dbReference>
<comment type="caution">
    <text evidence="4">The sequence shown here is derived from an EMBL/GenBank/DDBJ whole genome shotgun (WGS) entry which is preliminary data.</text>
</comment>
<organism evidence="4 5">
    <name type="scientific">Halorubrum rutilum</name>
    <dbReference type="NCBI Taxonomy" id="1364933"/>
    <lineage>
        <taxon>Archaea</taxon>
        <taxon>Methanobacteriati</taxon>
        <taxon>Methanobacteriota</taxon>
        <taxon>Stenosarchaea group</taxon>
        <taxon>Halobacteria</taxon>
        <taxon>Halobacteriales</taxon>
        <taxon>Haloferacaceae</taxon>
        <taxon>Halorubrum</taxon>
    </lineage>
</organism>
<name>A0ABD6AN43_9EURY</name>
<evidence type="ECO:0000313" key="5">
    <source>
        <dbReference type="Proteomes" id="UP001596545"/>
    </source>
</evidence>
<dbReference type="CDD" id="cd00293">
    <property type="entry name" value="USP-like"/>
    <property type="match status" value="1"/>
</dbReference>
<reference evidence="4 5" key="1">
    <citation type="journal article" date="2019" name="Int. J. Syst. Evol. Microbiol.">
        <title>The Global Catalogue of Microorganisms (GCM) 10K type strain sequencing project: providing services to taxonomists for standard genome sequencing and annotation.</title>
        <authorList>
            <consortium name="The Broad Institute Genomics Platform"/>
            <consortium name="The Broad Institute Genome Sequencing Center for Infectious Disease"/>
            <person name="Wu L."/>
            <person name="Ma J."/>
        </authorList>
    </citation>
    <scope>NUCLEOTIDE SEQUENCE [LARGE SCALE GENOMIC DNA]</scope>
    <source>
        <strain evidence="4 5">CGMCC 1.12554</strain>
    </source>
</reference>
<feature type="compositionally biased region" description="Acidic residues" evidence="2">
    <location>
        <begin position="1"/>
        <end position="12"/>
    </location>
</feature>
<evidence type="ECO:0000259" key="3">
    <source>
        <dbReference type="Pfam" id="PF00582"/>
    </source>
</evidence>
<sequence>MSADTDAVDAEAPDVSAPAETDRTAARGATAPSAVDAATDEARGAPGSVGTARGGSVFERVLVVTGDDEAGRAAIDAGLDVAAAHGATVDALYVVDTSEHWDVVVERRERTGEALVEDAAARGEALGVDVEKRFRYGAPHEEVLDFADAHGADLIVVGSARRTGLDRLVHPETLPVRVQRGASAPVMVVGADD</sequence>
<evidence type="ECO:0000256" key="1">
    <source>
        <dbReference type="ARBA" id="ARBA00008791"/>
    </source>
</evidence>
<feature type="region of interest" description="Disordered" evidence="2">
    <location>
        <begin position="1"/>
        <end position="51"/>
    </location>
</feature>
<dbReference type="Pfam" id="PF00582">
    <property type="entry name" value="Usp"/>
    <property type="match status" value="1"/>
</dbReference>
<dbReference type="Gene3D" id="3.40.50.620">
    <property type="entry name" value="HUPs"/>
    <property type="match status" value="1"/>
</dbReference>
<feature type="domain" description="UspA" evidence="3">
    <location>
        <begin position="58"/>
        <end position="189"/>
    </location>
</feature>
<comment type="similarity">
    <text evidence="1">Belongs to the universal stress protein A family.</text>
</comment>